<comment type="caution">
    <text evidence="9">The sequence shown here is derived from an EMBL/GenBank/DDBJ whole genome shotgun (WGS) entry which is preliminary data.</text>
</comment>
<feature type="region of interest" description="Disordered" evidence="6">
    <location>
        <begin position="511"/>
        <end position="539"/>
    </location>
</feature>
<gene>
    <name evidence="9" type="ORF">JGS22_001735</name>
</gene>
<dbReference type="Pfam" id="PF17048">
    <property type="entry name" value="Ceramidse_alk_C"/>
    <property type="match status" value="1"/>
</dbReference>
<feature type="domain" description="Neutral/alkaline non-lysosomal ceramidase N-terminal" evidence="7">
    <location>
        <begin position="21"/>
        <end position="501"/>
    </location>
</feature>
<evidence type="ECO:0000256" key="3">
    <source>
        <dbReference type="PIRSR" id="PIRSR606823-1"/>
    </source>
</evidence>
<feature type="binding site" evidence="4">
    <location>
        <position position="221"/>
    </location>
    <ligand>
        <name>Zn(2+)</name>
        <dbReference type="ChEBI" id="CHEBI:29105"/>
    </ligand>
</feature>
<feature type="binding site" evidence="4">
    <location>
        <position position="473"/>
    </location>
    <ligand>
        <name>Zn(2+)</name>
        <dbReference type="ChEBI" id="CHEBI:29105"/>
    </ligand>
</feature>
<evidence type="ECO:0000259" key="8">
    <source>
        <dbReference type="Pfam" id="PF17048"/>
    </source>
</evidence>
<evidence type="ECO:0000259" key="7">
    <source>
        <dbReference type="Pfam" id="PF04734"/>
    </source>
</evidence>
<dbReference type="AlphaFoldDB" id="A0A949N3Z2"/>
<evidence type="ECO:0000256" key="4">
    <source>
        <dbReference type="PIRSR" id="PIRSR606823-2"/>
    </source>
</evidence>
<dbReference type="PANTHER" id="PTHR12670:SF1">
    <property type="entry name" value="NEUTRAL CERAMIDASE"/>
    <property type="match status" value="1"/>
</dbReference>
<comment type="similarity">
    <text evidence="1 5">Belongs to the neutral ceramidase family.</text>
</comment>
<dbReference type="InterPro" id="IPR006823">
    <property type="entry name" value="Ceramidase_alk"/>
</dbReference>
<dbReference type="GO" id="GO:0042759">
    <property type="term" value="P:long-chain fatty acid biosynthetic process"/>
    <property type="evidence" value="ECO:0007669"/>
    <property type="project" value="TreeGrafter"/>
</dbReference>
<feature type="binding site" evidence="4">
    <location>
        <position position="437"/>
    </location>
    <ligand>
        <name>Zn(2+)</name>
        <dbReference type="ChEBI" id="CHEBI:29105"/>
    </ligand>
</feature>
<dbReference type="InterPro" id="IPR031331">
    <property type="entry name" value="NEUT/ALK_ceramidase_C"/>
</dbReference>
<dbReference type="GO" id="GO:0005576">
    <property type="term" value="C:extracellular region"/>
    <property type="evidence" value="ECO:0007669"/>
    <property type="project" value="TreeGrafter"/>
</dbReference>
<feature type="active site" description="Nucleophile" evidence="3">
    <location>
        <position position="274"/>
    </location>
</feature>
<sequence length="665" mass="72436">MTAHGSGSHADAQPRDSDAPYLVGRGIADATGGVAEAGMMGYAKPDQRTSGIHTRQRARSFVIQDRETDDRVLLIVMDSAMIFDSERQAVLKGLKERYGDLYGEENVMITATHSHAGPGGGSHHALYNVTTMGFREETFRATTEGMLKSVAQAHEDLAPSSLKLTHGELHNASVNRSKEAFDSNPSEDRDFFPEGIDPQTSLLRIEREGRPVGVINWFPTHNTSMTNTNTLISGDNKGYAALHWEREVEKVDYHADGPPKFVAAFAQTNTGDLSPNLDLAPPEELPAKEFENTAKVGERQYEAAAKQLDDPGRALTGGVDSRLTHVDFSDVEVSPEFTGDGQTHRTCGAMYGTAAAAGSTEDGPALPVFQEGENPFFDWISHSILYNASPELKECQSPKGVLLPLGEMNKIMPWMQEELPVQLLRIGDLHLIGVANEVSIVSGLRLRRTVAEITGSDVKDVLVAGHSNAYGHYLTTPEEYDKQQYEGGSTMFGRWQLPAIEQTAADLATRMRDGRPSPDGPKPPDLSDKQIIRPPGVVLDSPPLGRKFGDVLTQPEASYGTGQRASAVFAGAHPNNGLQHGGTYLTVERKDGERWARVADDGDWSTRFEWKRRGVSASHTTLSWDIPADTEPGEYRIRYNGHAKSLTGTVTPIEGTSDSFTVEGS</sequence>
<protein>
    <recommendedName>
        <fullName evidence="5">Neutral ceramidase</fullName>
        <ecNumber evidence="5">3.5.1.23</ecNumber>
    </recommendedName>
</protein>
<feature type="domain" description="Neutral/alkaline non-lysosomal ceramidase C-terminal" evidence="8">
    <location>
        <begin position="506"/>
        <end position="662"/>
    </location>
</feature>
<dbReference type="Proteomes" id="UP000694501">
    <property type="component" value="Unassembled WGS sequence"/>
</dbReference>
<keyword evidence="2 5" id="KW-0378">Hydrolase</keyword>
<evidence type="ECO:0000256" key="1">
    <source>
        <dbReference type="ARBA" id="ARBA00009835"/>
    </source>
</evidence>
<keyword evidence="4" id="KW-0862">Zinc</keyword>
<comment type="cofactor">
    <cofactor evidence="4">
        <name>Zn(2+)</name>
        <dbReference type="ChEBI" id="CHEBI:29105"/>
    </cofactor>
    <text evidence="4">Binds 1 zinc ion per subunit.</text>
</comment>
<evidence type="ECO:0000256" key="2">
    <source>
        <dbReference type="ARBA" id="ARBA00022801"/>
    </source>
</evidence>
<evidence type="ECO:0000313" key="10">
    <source>
        <dbReference type="Proteomes" id="UP000694501"/>
    </source>
</evidence>
<dbReference type="GO" id="GO:0046872">
    <property type="term" value="F:metal ion binding"/>
    <property type="evidence" value="ECO:0007669"/>
    <property type="project" value="UniProtKB-KW"/>
</dbReference>
<dbReference type="Pfam" id="PF04734">
    <property type="entry name" value="Ceramidase_alk"/>
    <property type="match status" value="1"/>
</dbReference>
<dbReference type="GO" id="GO:0017040">
    <property type="term" value="F:N-acylsphingosine amidohydrolase activity"/>
    <property type="evidence" value="ECO:0007669"/>
    <property type="project" value="UniProtKB-UniRule"/>
</dbReference>
<evidence type="ECO:0000256" key="6">
    <source>
        <dbReference type="SAM" id="MobiDB-lite"/>
    </source>
</evidence>
<organism evidence="9 10">
    <name type="scientific">Streptomyces tardus</name>
    <dbReference type="NCBI Taxonomy" id="2780544"/>
    <lineage>
        <taxon>Bacteria</taxon>
        <taxon>Bacillati</taxon>
        <taxon>Actinomycetota</taxon>
        <taxon>Actinomycetes</taxon>
        <taxon>Kitasatosporales</taxon>
        <taxon>Streptomycetaceae</taxon>
        <taxon>Streptomyces</taxon>
    </lineage>
</organism>
<dbReference type="GO" id="GO:0046514">
    <property type="term" value="P:ceramide catabolic process"/>
    <property type="evidence" value="ECO:0007669"/>
    <property type="project" value="InterPro"/>
</dbReference>
<keyword evidence="4" id="KW-0479">Metal-binding</keyword>
<evidence type="ECO:0000256" key="5">
    <source>
        <dbReference type="RuleBase" id="RU366019"/>
    </source>
</evidence>
<dbReference type="InterPro" id="IPR031329">
    <property type="entry name" value="NEUT/ALK_ceramidase_N"/>
</dbReference>
<evidence type="ECO:0000313" key="9">
    <source>
        <dbReference type="EMBL" id="MBU7596392.1"/>
    </source>
</evidence>
<comment type="catalytic activity">
    <reaction evidence="5">
        <text>an N-acylsphing-4-enine + H2O = sphing-4-enine + a fatty acid</text>
        <dbReference type="Rhea" id="RHEA:20856"/>
        <dbReference type="ChEBI" id="CHEBI:15377"/>
        <dbReference type="ChEBI" id="CHEBI:28868"/>
        <dbReference type="ChEBI" id="CHEBI:52639"/>
        <dbReference type="ChEBI" id="CHEBI:57756"/>
        <dbReference type="EC" id="3.5.1.23"/>
    </reaction>
</comment>
<reference evidence="9" key="1">
    <citation type="submission" date="2021-06" db="EMBL/GenBank/DDBJ databases">
        <title>Sequencing of actinobacteria type strains.</title>
        <authorList>
            <person name="Nguyen G.-S."/>
            <person name="Wentzel A."/>
        </authorList>
    </citation>
    <scope>NUCLEOTIDE SEQUENCE</scope>
    <source>
        <strain evidence="9">P38-E01</strain>
    </source>
</reference>
<name>A0A949N3Z2_9ACTN</name>
<feature type="binding site" evidence="4">
    <location>
        <position position="113"/>
    </location>
    <ligand>
        <name>Zn(2+)</name>
        <dbReference type="ChEBI" id="CHEBI:29105"/>
    </ligand>
</feature>
<dbReference type="GO" id="GO:0016020">
    <property type="term" value="C:membrane"/>
    <property type="evidence" value="ECO:0007669"/>
    <property type="project" value="GOC"/>
</dbReference>
<dbReference type="EMBL" id="JAELVF020000001">
    <property type="protein sequence ID" value="MBU7596392.1"/>
    <property type="molecule type" value="Genomic_DNA"/>
</dbReference>
<keyword evidence="10" id="KW-1185">Reference proteome</keyword>
<dbReference type="EC" id="3.5.1.23" evidence="5"/>
<keyword evidence="5" id="KW-0443">Lipid metabolism</keyword>
<dbReference type="GO" id="GO:0046512">
    <property type="term" value="P:sphingosine biosynthetic process"/>
    <property type="evidence" value="ECO:0007669"/>
    <property type="project" value="TreeGrafter"/>
</dbReference>
<feature type="region of interest" description="Disordered" evidence="6">
    <location>
        <begin position="1"/>
        <end position="23"/>
    </location>
</feature>
<proteinExistence type="inferred from homology"/>
<dbReference type="Gene3D" id="2.60.40.2300">
    <property type="entry name" value="Neutral/alkaline non-lysosomal ceramidase, C-terminal domain"/>
    <property type="match status" value="1"/>
</dbReference>
<dbReference type="InterPro" id="IPR038445">
    <property type="entry name" value="NCDase_C_sf"/>
</dbReference>
<keyword evidence="5" id="KW-0746">Sphingolipid metabolism</keyword>
<accession>A0A949N3Z2</accession>
<dbReference type="PANTHER" id="PTHR12670">
    <property type="entry name" value="CERAMIDASE"/>
    <property type="match status" value="1"/>
</dbReference>